<dbReference type="EMBL" id="ML735232">
    <property type="protein sequence ID" value="KAE8393152.1"/>
    <property type="molecule type" value="Genomic_DNA"/>
</dbReference>
<reference evidence="3" key="1">
    <citation type="submission" date="2019-04" db="EMBL/GenBank/DDBJ databases">
        <title>Friends and foes A comparative genomics studyof 23 Aspergillus species from section Flavi.</title>
        <authorList>
            <consortium name="DOE Joint Genome Institute"/>
            <person name="Kjaerbolling I."/>
            <person name="Vesth T."/>
            <person name="Frisvad J.C."/>
            <person name="Nybo J.L."/>
            <person name="Theobald S."/>
            <person name="Kildgaard S."/>
            <person name="Isbrandt T."/>
            <person name="Kuo A."/>
            <person name="Sato A."/>
            <person name="Lyhne E.K."/>
            <person name="Kogle M.E."/>
            <person name="Wiebenga A."/>
            <person name="Kun R.S."/>
            <person name="Lubbers R.J."/>
            <person name="Makela M.R."/>
            <person name="Barry K."/>
            <person name="Chovatia M."/>
            <person name="Clum A."/>
            <person name="Daum C."/>
            <person name="Haridas S."/>
            <person name="He G."/>
            <person name="LaButti K."/>
            <person name="Lipzen A."/>
            <person name="Mondo S."/>
            <person name="Riley R."/>
            <person name="Salamov A."/>
            <person name="Simmons B.A."/>
            <person name="Magnuson J.K."/>
            <person name="Henrissat B."/>
            <person name="Mortensen U.H."/>
            <person name="Larsen T.O."/>
            <person name="Devries R.P."/>
            <person name="Grigoriev I.V."/>
            <person name="Machida M."/>
            <person name="Baker S.E."/>
            <person name="Andersen M.R."/>
        </authorList>
    </citation>
    <scope>NUCLEOTIDE SEQUENCE [LARGE SCALE GENOMIC DNA]</scope>
    <source>
        <strain evidence="3">IBT 14317</strain>
    </source>
</reference>
<proteinExistence type="predicted"/>
<keyword evidence="2" id="KW-1133">Transmembrane helix</keyword>
<evidence type="ECO:0000256" key="1">
    <source>
        <dbReference type="SAM" id="MobiDB-lite"/>
    </source>
</evidence>
<keyword evidence="2" id="KW-0472">Membrane</keyword>
<protein>
    <recommendedName>
        <fullName evidence="4">LPXTG-domain-containing protein</fullName>
    </recommendedName>
</protein>
<dbReference type="AlphaFoldDB" id="A0A5N7CG41"/>
<dbReference type="Proteomes" id="UP000326877">
    <property type="component" value="Unassembled WGS sequence"/>
</dbReference>
<gene>
    <name evidence="3" type="ORF">BDV23DRAFT_170537</name>
</gene>
<dbReference type="OrthoDB" id="5426678at2759"/>
<evidence type="ECO:0000256" key="2">
    <source>
        <dbReference type="SAM" id="Phobius"/>
    </source>
</evidence>
<feature type="region of interest" description="Disordered" evidence="1">
    <location>
        <begin position="203"/>
        <end position="225"/>
    </location>
</feature>
<feature type="region of interest" description="Disordered" evidence="1">
    <location>
        <begin position="303"/>
        <end position="330"/>
    </location>
</feature>
<evidence type="ECO:0008006" key="4">
    <source>
        <dbReference type="Google" id="ProtNLM"/>
    </source>
</evidence>
<sequence>MPISPFPGTRILLVGLIAAIYLYTPAISLGTIETSKCIKDCGSSRKTTADDLVCQDSAYNTTEKGKTVKSCLLCQSTGTAYISDERNDIYTFLYNQKYTVQTCLFDRDGPSIKGCDDECLPLRNVYKDNWYQGNNFTPIYKYCDDAGFKQYANKCESCLRGKNGTYILGNFIDTMSSACETKPNASDGEIITLRQPLFEVLSAESSDTEPEPNADSDSGTSSGGLSTGAKAGIGVGAGVGGLLLVGGLVWVLCLKRRSKKVNVYQYERPWQQEGLGGSVPDLNRKDGPASGMLNEMPAEGVVKGPAELPDAAGGNGGGMKAKTVEPVELP</sequence>
<feature type="transmembrane region" description="Helical" evidence="2">
    <location>
        <begin position="231"/>
        <end position="254"/>
    </location>
</feature>
<keyword evidence="2" id="KW-0812">Transmembrane</keyword>
<name>A0A5N7CG41_PETAA</name>
<evidence type="ECO:0000313" key="3">
    <source>
        <dbReference type="EMBL" id="KAE8393152.1"/>
    </source>
</evidence>
<accession>A0A5N7CG41</accession>
<organism evidence="3">
    <name type="scientific">Petromyces alliaceus</name>
    <name type="common">Aspergillus alliaceus</name>
    <dbReference type="NCBI Taxonomy" id="209559"/>
    <lineage>
        <taxon>Eukaryota</taxon>
        <taxon>Fungi</taxon>
        <taxon>Dikarya</taxon>
        <taxon>Ascomycota</taxon>
        <taxon>Pezizomycotina</taxon>
        <taxon>Eurotiomycetes</taxon>
        <taxon>Eurotiomycetidae</taxon>
        <taxon>Eurotiales</taxon>
        <taxon>Aspergillaceae</taxon>
        <taxon>Aspergillus</taxon>
        <taxon>Aspergillus subgen. Circumdati</taxon>
    </lineage>
</organism>